<reference evidence="7 8" key="1">
    <citation type="journal article" date="2016" name="BMC Genomics">
        <title>Comparative genomic and transcriptomic analyses of the Fuzhuan brick tea-fermentation fungus Aspergillus cristatus.</title>
        <authorList>
            <person name="Ge Y."/>
            <person name="Wang Y."/>
            <person name="Liu Y."/>
            <person name="Tan Y."/>
            <person name="Ren X."/>
            <person name="Zhang X."/>
            <person name="Hyde K.D."/>
            <person name="Liu Y."/>
            <person name="Liu Z."/>
        </authorList>
    </citation>
    <scope>NUCLEOTIDE SEQUENCE [LARGE SCALE GENOMIC DNA]</scope>
    <source>
        <strain evidence="7 8">GZAAS20.1005</strain>
    </source>
</reference>
<accession>A0A1E3BCA0</accession>
<protein>
    <recommendedName>
        <fullName evidence="6">Fatty acid hydroxylase domain-containing protein</fullName>
    </recommendedName>
</protein>
<dbReference type="GO" id="GO:0016491">
    <property type="term" value="F:oxidoreductase activity"/>
    <property type="evidence" value="ECO:0007669"/>
    <property type="project" value="InterPro"/>
</dbReference>
<dbReference type="GO" id="GO:0008610">
    <property type="term" value="P:lipid biosynthetic process"/>
    <property type="evidence" value="ECO:0007669"/>
    <property type="project" value="InterPro"/>
</dbReference>
<evidence type="ECO:0000256" key="2">
    <source>
        <dbReference type="ARBA" id="ARBA00022692"/>
    </source>
</evidence>
<name>A0A1E3BCA0_ASPCR</name>
<keyword evidence="3 5" id="KW-1133">Transmembrane helix</keyword>
<evidence type="ECO:0000256" key="1">
    <source>
        <dbReference type="ARBA" id="ARBA00004370"/>
    </source>
</evidence>
<dbReference type="OrthoDB" id="6354873at2759"/>
<comment type="caution">
    <text evidence="7">The sequence shown here is derived from an EMBL/GenBank/DDBJ whole genome shotgun (WGS) entry which is preliminary data.</text>
</comment>
<dbReference type="Pfam" id="PF04116">
    <property type="entry name" value="FA_hydroxylase"/>
    <property type="match status" value="1"/>
</dbReference>
<dbReference type="AlphaFoldDB" id="A0A1E3BCA0"/>
<evidence type="ECO:0000313" key="8">
    <source>
        <dbReference type="Proteomes" id="UP000094569"/>
    </source>
</evidence>
<proteinExistence type="predicted"/>
<keyword evidence="2 5" id="KW-0812">Transmembrane</keyword>
<evidence type="ECO:0000259" key="6">
    <source>
        <dbReference type="Pfam" id="PF04116"/>
    </source>
</evidence>
<evidence type="ECO:0000256" key="5">
    <source>
        <dbReference type="SAM" id="Phobius"/>
    </source>
</evidence>
<keyword evidence="4 5" id="KW-0472">Membrane</keyword>
<sequence length="352" mass="41718">MAPPVRNPKDSMKSTWRLWDRSQWHAGHWLIEILNVHHWDLDKEIPVHQKTDKVPYAPEPQFHVWVLFYASIPLVLHQLYINYVGHGPSRLLTFFFYMLSLEFIAVHQTHILRRVGHQIGFFDGDKHPRDGVPDVGVGKTAQTLLSVIVLRPMMLAFLSYSPRDDQGPLLSIPWVWLFFETGVYAVVLDFWYYLFHRSMHESDSLWRFHRTHHLTKHPNPLLTAYADTVQEFFDLVGVPMMTYGTMKVMGFPMGFYEWWVCQQYIVFTEILGHSGLRMEATAVNPWTWLLRLCDMELVIEDHDLHHRRGWKASHNYGKQTRVWDQLFRTWVPRVEGHRDNIDYVNTAKIPLF</sequence>
<feature type="transmembrane region" description="Helical" evidence="5">
    <location>
        <begin position="174"/>
        <end position="195"/>
    </location>
</feature>
<gene>
    <name evidence="7" type="ORF">SI65_06431</name>
</gene>
<dbReference type="EMBL" id="JXNT01000006">
    <property type="protein sequence ID" value="ODM18559.1"/>
    <property type="molecule type" value="Genomic_DNA"/>
</dbReference>
<dbReference type="InterPro" id="IPR050307">
    <property type="entry name" value="Sterol_Desaturase_Related"/>
</dbReference>
<dbReference type="InterPro" id="IPR006694">
    <property type="entry name" value="Fatty_acid_hydroxylase"/>
</dbReference>
<keyword evidence="8" id="KW-1185">Reference proteome</keyword>
<feature type="domain" description="Fatty acid hydroxylase" evidence="6">
    <location>
        <begin position="183"/>
        <end position="329"/>
    </location>
</feature>
<dbReference type="Proteomes" id="UP000094569">
    <property type="component" value="Unassembled WGS sequence"/>
</dbReference>
<dbReference type="GO" id="GO:0016020">
    <property type="term" value="C:membrane"/>
    <property type="evidence" value="ECO:0007669"/>
    <property type="project" value="UniProtKB-SubCell"/>
</dbReference>
<evidence type="ECO:0000256" key="4">
    <source>
        <dbReference type="ARBA" id="ARBA00023136"/>
    </source>
</evidence>
<feature type="transmembrane region" description="Helical" evidence="5">
    <location>
        <begin position="87"/>
        <end position="106"/>
    </location>
</feature>
<dbReference type="STRING" id="573508.A0A1E3BCA0"/>
<dbReference type="PANTHER" id="PTHR11863">
    <property type="entry name" value="STEROL DESATURASE"/>
    <property type="match status" value="1"/>
</dbReference>
<dbReference type="GO" id="GO:0005506">
    <property type="term" value="F:iron ion binding"/>
    <property type="evidence" value="ECO:0007669"/>
    <property type="project" value="InterPro"/>
</dbReference>
<evidence type="ECO:0000313" key="7">
    <source>
        <dbReference type="EMBL" id="ODM18559.1"/>
    </source>
</evidence>
<organism evidence="7 8">
    <name type="scientific">Aspergillus cristatus</name>
    <name type="common">Chinese Fuzhuan brick tea-fermentation fungus</name>
    <name type="synonym">Eurotium cristatum</name>
    <dbReference type="NCBI Taxonomy" id="573508"/>
    <lineage>
        <taxon>Eukaryota</taxon>
        <taxon>Fungi</taxon>
        <taxon>Dikarya</taxon>
        <taxon>Ascomycota</taxon>
        <taxon>Pezizomycotina</taxon>
        <taxon>Eurotiomycetes</taxon>
        <taxon>Eurotiomycetidae</taxon>
        <taxon>Eurotiales</taxon>
        <taxon>Aspergillaceae</taxon>
        <taxon>Aspergillus</taxon>
        <taxon>Aspergillus subgen. Aspergillus</taxon>
    </lineage>
</organism>
<dbReference type="VEuPathDB" id="FungiDB:SI65_06431"/>
<evidence type="ECO:0000256" key="3">
    <source>
        <dbReference type="ARBA" id="ARBA00022989"/>
    </source>
</evidence>
<feature type="transmembrane region" description="Helical" evidence="5">
    <location>
        <begin position="62"/>
        <end position="81"/>
    </location>
</feature>
<comment type="subcellular location">
    <subcellularLocation>
        <location evidence="1">Membrane</location>
    </subcellularLocation>
</comment>